<evidence type="ECO:0000313" key="2">
    <source>
        <dbReference type="EMBL" id="GAA4287273.1"/>
    </source>
</evidence>
<keyword evidence="1" id="KW-0812">Transmembrane</keyword>
<feature type="transmembrane region" description="Helical" evidence="1">
    <location>
        <begin position="31"/>
        <end position="48"/>
    </location>
</feature>
<keyword evidence="1" id="KW-0472">Membrane</keyword>
<keyword evidence="1" id="KW-1133">Transmembrane helix</keyword>
<evidence type="ECO:0000313" key="3">
    <source>
        <dbReference type="Proteomes" id="UP001499841"/>
    </source>
</evidence>
<protein>
    <recommendedName>
        <fullName evidence="4">Permease</fullName>
    </recommendedName>
</protein>
<feature type="transmembrane region" description="Helical" evidence="1">
    <location>
        <begin position="133"/>
        <end position="153"/>
    </location>
</feature>
<comment type="caution">
    <text evidence="2">The sequence shown here is derived from an EMBL/GenBank/DDBJ whole genome shotgun (WGS) entry which is preliminary data.</text>
</comment>
<feature type="transmembrane region" description="Helical" evidence="1">
    <location>
        <begin position="217"/>
        <end position="239"/>
    </location>
</feature>
<feature type="transmembrane region" description="Helical" evidence="1">
    <location>
        <begin position="55"/>
        <end position="73"/>
    </location>
</feature>
<feature type="transmembrane region" description="Helical" evidence="1">
    <location>
        <begin position="108"/>
        <end position="127"/>
    </location>
</feature>
<proteinExistence type="predicted"/>
<evidence type="ECO:0000256" key="1">
    <source>
        <dbReference type="SAM" id="Phobius"/>
    </source>
</evidence>
<keyword evidence="3" id="KW-1185">Reference proteome</keyword>
<name>A0ABP8ETJ5_9MICO</name>
<feature type="transmembrane region" description="Helical" evidence="1">
    <location>
        <begin position="160"/>
        <end position="179"/>
    </location>
</feature>
<gene>
    <name evidence="2" type="ORF">GCM10022262_16320</name>
</gene>
<sequence length="241" mass="23666">MMGASTRAVFTALGAATVALAGYASLDVLTGLVLALCLVFASGWPRLLSLPTARGGSLVIALVALAAVVVVRVATFGDLAVVMGLAVVAAFVHQMLRRDGRPRLVESVAGVVSGTVVVVSASGWLAVEEGVVSAELVVTAAAAIAAAAAVTALNAATRLVAALATVVGGAVGLLTGALLGDVGAVPGLLVGLAAGILTAALHILFGRFPASRRVRPALAAALLLVLASGVPVFLVSRLLNG</sequence>
<dbReference type="Proteomes" id="UP001499841">
    <property type="component" value="Unassembled WGS sequence"/>
</dbReference>
<feature type="transmembrane region" description="Helical" evidence="1">
    <location>
        <begin position="185"/>
        <end position="205"/>
    </location>
</feature>
<dbReference type="EMBL" id="BAABBA010000006">
    <property type="protein sequence ID" value="GAA4287273.1"/>
    <property type="molecule type" value="Genomic_DNA"/>
</dbReference>
<evidence type="ECO:0008006" key="4">
    <source>
        <dbReference type="Google" id="ProtNLM"/>
    </source>
</evidence>
<accession>A0ABP8ETJ5</accession>
<organism evidence="2 3">
    <name type="scientific">Georgenia daeguensis</name>
    <dbReference type="NCBI Taxonomy" id="908355"/>
    <lineage>
        <taxon>Bacteria</taxon>
        <taxon>Bacillati</taxon>
        <taxon>Actinomycetota</taxon>
        <taxon>Actinomycetes</taxon>
        <taxon>Micrococcales</taxon>
        <taxon>Bogoriellaceae</taxon>
        <taxon>Georgenia</taxon>
    </lineage>
</organism>
<reference evidence="3" key="1">
    <citation type="journal article" date="2019" name="Int. J. Syst. Evol. Microbiol.">
        <title>The Global Catalogue of Microorganisms (GCM) 10K type strain sequencing project: providing services to taxonomists for standard genome sequencing and annotation.</title>
        <authorList>
            <consortium name="The Broad Institute Genomics Platform"/>
            <consortium name="The Broad Institute Genome Sequencing Center for Infectious Disease"/>
            <person name="Wu L."/>
            <person name="Ma J."/>
        </authorList>
    </citation>
    <scope>NUCLEOTIDE SEQUENCE [LARGE SCALE GENOMIC DNA]</scope>
    <source>
        <strain evidence="3">JCM 17459</strain>
    </source>
</reference>